<evidence type="ECO:0000256" key="2">
    <source>
        <dbReference type="ARBA" id="ARBA00023125"/>
    </source>
</evidence>
<evidence type="ECO:0000256" key="1">
    <source>
        <dbReference type="ARBA" id="ARBA00023015"/>
    </source>
</evidence>
<feature type="domain" description="HTH lacI-type" evidence="4">
    <location>
        <begin position="70"/>
        <end position="124"/>
    </location>
</feature>
<dbReference type="InterPro" id="IPR028082">
    <property type="entry name" value="Peripla_BP_I"/>
</dbReference>
<dbReference type="Pfam" id="PF13377">
    <property type="entry name" value="Peripla_BP_3"/>
    <property type="match status" value="1"/>
</dbReference>
<evidence type="ECO:0000256" key="3">
    <source>
        <dbReference type="ARBA" id="ARBA00023163"/>
    </source>
</evidence>
<gene>
    <name evidence="5" type="ORF">GB927_000810</name>
</gene>
<dbReference type="GO" id="GO:0003677">
    <property type="term" value="F:DNA binding"/>
    <property type="evidence" value="ECO:0007669"/>
    <property type="project" value="UniProtKB-KW"/>
</dbReference>
<evidence type="ECO:0000313" key="6">
    <source>
        <dbReference type="Proteomes" id="UP000996601"/>
    </source>
</evidence>
<dbReference type="CDD" id="cd01392">
    <property type="entry name" value="HTH_LacI"/>
    <property type="match status" value="1"/>
</dbReference>
<accession>A0ABT1R053</accession>
<dbReference type="InterPro" id="IPR010982">
    <property type="entry name" value="Lambda_DNA-bd_dom_sf"/>
</dbReference>
<organism evidence="5 6">
    <name type="scientific">Shinella lacus</name>
    <dbReference type="NCBI Taxonomy" id="2654216"/>
    <lineage>
        <taxon>Bacteria</taxon>
        <taxon>Pseudomonadati</taxon>
        <taxon>Pseudomonadota</taxon>
        <taxon>Alphaproteobacteria</taxon>
        <taxon>Hyphomicrobiales</taxon>
        <taxon>Rhizobiaceae</taxon>
        <taxon>Shinella</taxon>
    </lineage>
</organism>
<dbReference type="Pfam" id="PF00356">
    <property type="entry name" value="LacI"/>
    <property type="match status" value="1"/>
</dbReference>
<comment type="caution">
    <text evidence="5">The sequence shown here is derived from an EMBL/GenBank/DDBJ whole genome shotgun (WGS) entry which is preliminary data.</text>
</comment>
<dbReference type="CDD" id="cd06273">
    <property type="entry name" value="PBP1_LacI-like"/>
    <property type="match status" value="1"/>
</dbReference>
<dbReference type="SMART" id="SM00354">
    <property type="entry name" value="HTH_LACI"/>
    <property type="match status" value="1"/>
</dbReference>
<sequence length="402" mass="43640">MAEADDLDTVKKHGSSQTFVKSISHFSISLSTGFPEYSSKLAFSTKTFDKSISQIRRPHPVNTETDRLDAKLVDVAKRAGCSPATVSRVLNNNPKVGLGVRERVLKAATDLGYVPNGSARALRSTRTRLVGAIIPTLDHAIYATMVNSLQTRLSERDVSIIISTSFYDVDMELEQARLLVERGVEAIALVGSTHRPETLAMLEQRNIPYVYTYTSDATAVGAAIGFDNVKAGRMAARYLLDLGHKRIAMIAGITRDNDRAASRRNGFLEELVKSGLGKTDIPVVESAYKIEGGRAGMQALMAAEQPPSAIFCGSDIIAAGAIKYCHDKGLSVPRDVSILGFDNLEIAELTTPDLTTVEVPAREMGTIAGDYLLATPAQREHMRQRELPLRLVVRASTAPIAR</sequence>
<dbReference type="Gene3D" id="3.40.50.2300">
    <property type="match status" value="2"/>
</dbReference>
<keyword evidence="6" id="KW-1185">Reference proteome</keyword>
<dbReference type="SUPFAM" id="SSF47413">
    <property type="entry name" value="lambda repressor-like DNA-binding domains"/>
    <property type="match status" value="1"/>
</dbReference>
<dbReference type="InterPro" id="IPR046335">
    <property type="entry name" value="LacI/GalR-like_sensor"/>
</dbReference>
<dbReference type="Proteomes" id="UP000996601">
    <property type="component" value="Unassembled WGS sequence"/>
</dbReference>
<reference evidence="5" key="1">
    <citation type="submission" date="2021-07" db="EMBL/GenBank/DDBJ databases">
        <title>Shinella sp. nov., a novel member of the genus Shinella from water.</title>
        <authorList>
            <person name="Deng Y."/>
        </authorList>
    </citation>
    <scope>NUCLEOTIDE SEQUENCE</scope>
    <source>
        <strain evidence="5">CPCC 100929</strain>
    </source>
</reference>
<dbReference type="PANTHER" id="PTHR30146:SF109">
    <property type="entry name" value="HTH-TYPE TRANSCRIPTIONAL REGULATOR GALS"/>
    <property type="match status" value="1"/>
</dbReference>
<name>A0ABT1R053_9HYPH</name>
<evidence type="ECO:0000259" key="4">
    <source>
        <dbReference type="PROSITE" id="PS50932"/>
    </source>
</evidence>
<dbReference type="PANTHER" id="PTHR30146">
    <property type="entry name" value="LACI-RELATED TRANSCRIPTIONAL REPRESSOR"/>
    <property type="match status" value="1"/>
</dbReference>
<keyword evidence="2 5" id="KW-0238">DNA-binding</keyword>
<keyword evidence="3" id="KW-0804">Transcription</keyword>
<dbReference type="SUPFAM" id="SSF53822">
    <property type="entry name" value="Periplasmic binding protein-like I"/>
    <property type="match status" value="1"/>
</dbReference>
<dbReference type="PROSITE" id="PS50932">
    <property type="entry name" value="HTH_LACI_2"/>
    <property type="match status" value="1"/>
</dbReference>
<evidence type="ECO:0000313" key="5">
    <source>
        <dbReference type="EMBL" id="MCQ4628551.1"/>
    </source>
</evidence>
<dbReference type="InterPro" id="IPR000843">
    <property type="entry name" value="HTH_LacI"/>
</dbReference>
<dbReference type="EMBL" id="WHSB02000001">
    <property type="protein sequence ID" value="MCQ4628551.1"/>
    <property type="molecule type" value="Genomic_DNA"/>
</dbReference>
<dbReference type="Gene3D" id="1.10.260.40">
    <property type="entry name" value="lambda repressor-like DNA-binding domains"/>
    <property type="match status" value="1"/>
</dbReference>
<keyword evidence="1" id="KW-0805">Transcription regulation</keyword>
<proteinExistence type="predicted"/>
<protein>
    <submittedName>
        <fullName evidence="5">LacI family DNA-binding transcriptional regulator</fullName>
    </submittedName>
</protein>